<comment type="caution">
    <text evidence="1">The sequence shown here is derived from an EMBL/GenBank/DDBJ whole genome shotgun (WGS) entry which is preliminary data.</text>
</comment>
<proteinExistence type="predicted"/>
<organism evidence="1 2">
    <name type="scientific">Rubritalea spongiae</name>
    <dbReference type="NCBI Taxonomy" id="430797"/>
    <lineage>
        <taxon>Bacteria</taxon>
        <taxon>Pseudomonadati</taxon>
        <taxon>Verrucomicrobiota</taxon>
        <taxon>Verrucomicrobiia</taxon>
        <taxon>Verrucomicrobiales</taxon>
        <taxon>Rubritaleaceae</taxon>
        <taxon>Rubritalea</taxon>
    </lineage>
</organism>
<protein>
    <submittedName>
        <fullName evidence="1">Uncharacterized protein</fullName>
    </submittedName>
</protein>
<evidence type="ECO:0000313" key="2">
    <source>
        <dbReference type="Proteomes" id="UP001597297"/>
    </source>
</evidence>
<dbReference type="Proteomes" id="UP001597297">
    <property type="component" value="Unassembled WGS sequence"/>
</dbReference>
<reference evidence="2" key="1">
    <citation type="journal article" date="2019" name="Int. J. Syst. Evol. Microbiol.">
        <title>The Global Catalogue of Microorganisms (GCM) 10K type strain sequencing project: providing services to taxonomists for standard genome sequencing and annotation.</title>
        <authorList>
            <consortium name="The Broad Institute Genomics Platform"/>
            <consortium name="The Broad Institute Genome Sequencing Center for Infectious Disease"/>
            <person name="Wu L."/>
            <person name="Ma J."/>
        </authorList>
    </citation>
    <scope>NUCLEOTIDE SEQUENCE [LARGE SCALE GENOMIC DNA]</scope>
    <source>
        <strain evidence="2">JCM 16545</strain>
    </source>
</reference>
<keyword evidence="2" id="KW-1185">Reference proteome</keyword>
<gene>
    <name evidence="1" type="ORF">ACFSQZ_05320</name>
</gene>
<name>A0ABW5E2K3_9BACT</name>
<accession>A0ABW5E2K3</accession>
<dbReference type="EMBL" id="JBHUJC010000016">
    <property type="protein sequence ID" value="MFD2275880.1"/>
    <property type="molecule type" value="Genomic_DNA"/>
</dbReference>
<dbReference type="RefSeq" id="WP_377092519.1">
    <property type="nucleotide sequence ID" value="NZ_JBHSJM010000001.1"/>
</dbReference>
<evidence type="ECO:0000313" key="1">
    <source>
        <dbReference type="EMBL" id="MFD2275880.1"/>
    </source>
</evidence>
<sequence length="74" mass="8295">MFLLAEFVTKLQYNSDFGGATKQLVDTSAEALQAGRYDDVSREFQKISEELDVSYEYKANYSELAEGAAESLKN</sequence>